<dbReference type="AlphaFoldDB" id="A0AAD5JWW9"/>
<dbReference type="Proteomes" id="UP001209540">
    <property type="component" value="Unassembled WGS sequence"/>
</dbReference>
<evidence type="ECO:0000313" key="2">
    <source>
        <dbReference type="Proteomes" id="UP001209540"/>
    </source>
</evidence>
<sequence>MNYADLPSLMFSNCIWILGKSALGDSSRPDFVKLANEIKDSIDKMVKDDYDDDRITVVLGVLVEVRLSIELFCSLFSMYLILLMTATYESMITLRKYMLAYAHKCFAFHQQTVFQQTIRSKYIIETFNTPESQNSKNSNDD</sequence>
<name>A0AAD5JWW9_9FUNG</name>
<accession>A0AAD5JWW9</accession>
<proteinExistence type="predicted"/>
<comment type="caution">
    <text evidence="1">The sequence shown here is derived from an EMBL/GenBank/DDBJ whole genome shotgun (WGS) entry which is preliminary data.</text>
</comment>
<reference evidence="1" key="2">
    <citation type="submission" date="2023-02" db="EMBL/GenBank/DDBJ databases">
        <authorList>
            <consortium name="DOE Joint Genome Institute"/>
            <person name="Mondo S.J."/>
            <person name="Chang Y."/>
            <person name="Wang Y."/>
            <person name="Ahrendt S."/>
            <person name="Andreopoulos W."/>
            <person name="Barry K."/>
            <person name="Beard J."/>
            <person name="Benny G.L."/>
            <person name="Blankenship S."/>
            <person name="Bonito G."/>
            <person name="Cuomo C."/>
            <person name="Desiro A."/>
            <person name="Gervers K.A."/>
            <person name="Hundley H."/>
            <person name="Kuo A."/>
            <person name="LaButti K."/>
            <person name="Lang B.F."/>
            <person name="Lipzen A."/>
            <person name="O'Donnell K."/>
            <person name="Pangilinan J."/>
            <person name="Reynolds N."/>
            <person name="Sandor L."/>
            <person name="Smith M.W."/>
            <person name="Tsang A."/>
            <person name="Grigoriev I.V."/>
            <person name="Stajich J.E."/>
            <person name="Spatafora J.W."/>
        </authorList>
    </citation>
    <scope>NUCLEOTIDE SEQUENCE</scope>
    <source>
        <strain evidence="1">RSA 2281</strain>
    </source>
</reference>
<organism evidence="1 2">
    <name type="scientific">Phascolomyces articulosus</name>
    <dbReference type="NCBI Taxonomy" id="60185"/>
    <lineage>
        <taxon>Eukaryota</taxon>
        <taxon>Fungi</taxon>
        <taxon>Fungi incertae sedis</taxon>
        <taxon>Mucoromycota</taxon>
        <taxon>Mucoromycotina</taxon>
        <taxon>Mucoromycetes</taxon>
        <taxon>Mucorales</taxon>
        <taxon>Lichtheimiaceae</taxon>
        <taxon>Phascolomyces</taxon>
    </lineage>
</organism>
<reference evidence="1" key="1">
    <citation type="journal article" date="2022" name="IScience">
        <title>Evolution of zygomycete secretomes and the origins of terrestrial fungal ecologies.</title>
        <authorList>
            <person name="Chang Y."/>
            <person name="Wang Y."/>
            <person name="Mondo S."/>
            <person name="Ahrendt S."/>
            <person name="Andreopoulos W."/>
            <person name="Barry K."/>
            <person name="Beard J."/>
            <person name="Benny G.L."/>
            <person name="Blankenship S."/>
            <person name="Bonito G."/>
            <person name="Cuomo C."/>
            <person name="Desiro A."/>
            <person name="Gervers K.A."/>
            <person name="Hundley H."/>
            <person name="Kuo A."/>
            <person name="LaButti K."/>
            <person name="Lang B.F."/>
            <person name="Lipzen A."/>
            <person name="O'Donnell K."/>
            <person name="Pangilinan J."/>
            <person name="Reynolds N."/>
            <person name="Sandor L."/>
            <person name="Smith M.E."/>
            <person name="Tsang A."/>
            <person name="Grigoriev I.V."/>
            <person name="Stajich J.E."/>
            <person name="Spatafora J.W."/>
        </authorList>
    </citation>
    <scope>NUCLEOTIDE SEQUENCE</scope>
    <source>
        <strain evidence="1">RSA 2281</strain>
    </source>
</reference>
<keyword evidence="2" id="KW-1185">Reference proteome</keyword>
<dbReference type="EMBL" id="JAIXMP010000019">
    <property type="protein sequence ID" value="KAI9258211.1"/>
    <property type="molecule type" value="Genomic_DNA"/>
</dbReference>
<gene>
    <name evidence="1" type="ORF">BDA99DRAFT_539213</name>
</gene>
<evidence type="ECO:0000313" key="1">
    <source>
        <dbReference type="EMBL" id="KAI9258211.1"/>
    </source>
</evidence>
<protein>
    <submittedName>
        <fullName evidence="1">Uncharacterized protein</fullName>
    </submittedName>
</protein>